<keyword evidence="2" id="KW-1185">Reference proteome</keyword>
<proteinExistence type="predicted"/>
<dbReference type="RefSeq" id="XP_062733789.1">
    <property type="nucleotide sequence ID" value="XM_062872525.1"/>
</dbReference>
<sequence length="23" mass="2396">MNAIGNLLTQADGRGIQQVGIPE</sequence>
<evidence type="ECO:0000313" key="2">
    <source>
        <dbReference type="Proteomes" id="UP001322138"/>
    </source>
</evidence>
<evidence type="ECO:0000313" key="1">
    <source>
        <dbReference type="EMBL" id="KAK4644813.1"/>
    </source>
</evidence>
<dbReference type="EMBL" id="JAFFGZ010000005">
    <property type="protein sequence ID" value="KAK4644813.1"/>
    <property type="molecule type" value="Genomic_DNA"/>
</dbReference>
<organism evidence="1 2">
    <name type="scientific">Podospora bellae-mahoneyi</name>
    <dbReference type="NCBI Taxonomy" id="2093777"/>
    <lineage>
        <taxon>Eukaryota</taxon>
        <taxon>Fungi</taxon>
        <taxon>Dikarya</taxon>
        <taxon>Ascomycota</taxon>
        <taxon>Pezizomycotina</taxon>
        <taxon>Sordariomycetes</taxon>
        <taxon>Sordariomycetidae</taxon>
        <taxon>Sordariales</taxon>
        <taxon>Podosporaceae</taxon>
        <taxon>Podospora</taxon>
    </lineage>
</organism>
<reference evidence="1 2" key="1">
    <citation type="journal article" date="2023" name="bioRxiv">
        <title>High-quality genome assemblies of four members of thePodospora anserinaspecies complex.</title>
        <authorList>
            <person name="Ament-Velasquez S.L."/>
            <person name="Vogan A.A."/>
            <person name="Wallerman O."/>
            <person name="Hartmann F."/>
            <person name="Gautier V."/>
            <person name="Silar P."/>
            <person name="Giraud T."/>
            <person name="Johannesson H."/>
        </authorList>
    </citation>
    <scope>NUCLEOTIDE SEQUENCE [LARGE SCALE GENOMIC DNA]</scope>
    <source>
        <strain evidence="1 2">CBS 112042</strain>
    </source>
</reference>
<dbReference type="Proteomes" id="UP001322138">
    <property type="component" value="Unassembled WGS sequence"/>
</dbReference>
<name>A0ABR0FLH7_9PEZI</name>
<protein>
    <submittedName>
        <fullName evidence="1">Uncharacterized protein</fullName>
    </submittedName>
</protein>
<comment type="caution">
    <text evidence="1">The sequence shown here is derived from an EMBL/GenBank/DDBJ whole genome shotgun (WGS) entry which is preliminary data.</text>
</comment>
<gene>
    <name evidence="1" type="ORF">QC761_0056590</name>
</gene>
<dbReference type="GeneID" id="87891727"/>
<accession>A0ABR0FLH7</accession>